<keyword evidence="1" id="KW-0175">Coiled coil</keyword>
<feature type="region of interest" description="Disordered" evidence="2">
    <location>
        <begin position="1265"/>
        <end position="1287"/>
    </location>
</feature>
<reference evidence="3 4" key="1">
    <citation type="journal article" date="2019" name="Sci. Rep.">
        <title>Comparative genomics of chytrid fungi reveal insights into the obligate biotrophic and pathogenic lifestyle of Synchytrium endobioticum.</title>
        <authorList>
            <person name="van de Vossenberg B.T.L.H."/>
            <person name="Warris S."/>
            <person name="Nguyen H.D.T."/>
            <person name="van Gent-Pelzer M.P.E."/>
            <person name="Joly D.L."/>
            <person name="van de Geest H.C."/>
            <person name="Bonants P.J.M."/>
            <person name="Smith D.S."/>
            <person name="Levesque C.A."/>
            <person name="van der Lee T.A.J."/>
        </authorList>
    </citation>
    <scope>NUCLEOTIDE SEQUENCE [LARGE SCALE GENOMIC DNA]</scope>
    <source>
        <strain evidence="3 4">CBS 675.73</strain>
    </source>
</reference>
<comment type="caution">
    <text evidence="3">The sequence shown here is derived from an EMBL/GenBank/DDBJ whole genome shotgun (WGS) entry which is preliminary data.</text>
</comment>
<feature type="compositionally biased region" description="Basic and acidic residues" evidence="2">
    <location>
        <begin position="567"/>
        <end position="578"/>
    </location>
</feature>
<feature type="region of interest" description="Disordered" evidence="2">
    <location>
        <begin position="204"/>
        <end position="365"/>
    </location>
</feature>
<feature type="compositionally biased region" description="Low complexity" evidence="2">
    <location>
        <begin position="285"/>
        <end position="298"/>
    </location>
</feature>
<feature type="compositionally biased region" description="Pro residues" evidence="2">
    <location>
        <begin position="95"/>
        <end position="104"/>
    </location>
</feature>
<feature type="compositionally biased region" description="Polar residues" evidence="2">
    <location>
        <begin position="204"/>
        <end position="215"/>
    </location>
</feature>
<sequence>MSDNHYAPYHTDQHSLHPDNHLHQQQSQSRPIDGLAAADPTPAQKDGAIMLPPPFHSPPSANSPTQYQNTHGYPAESRQPQPYESSYPLHHYPHPNHPQHPPPSNYYSQSYHSNGYSSSNPPPFTHNEPAYANTGYPPSQPHHYQQQQEQERPGHRYVQHPHHQYESQLVINQQSYSTAQPSPTVPSHILPSRISDGAIIRDSQQIPYNPSNHGQSPPIPNRHLPQPPQLQNVPVTNRTSHSTAHPVLPPPIPYGSTTYPDQPQGYPDQHLSYHQQIPSPEQQRELYQQQQQQYHQLHLPPPPPPPLASNHPREFVNIAPAKSTKKRNHAGNGTPSKSRNFEMVDAQAVDQSRLGPKKRGRRPKLGQKQVIGILEKAVAYGISWSDHRLPSEDDHSMISADGAPEILVRGPKKKSRLDAIKSTSFEEISSDLSFNRGESTSSIIGSMDERNSPIVSYIDLRDIPDTPIVAPVHSGSKRVAIGEDLDPVILSVAQPLQPLRPVTGAALAFIPATVVEIISSEVKDGSVLASNESLDGGKFLETIVSIDSVDHEPLNETSAAHVNDTTSEPHDIEMKNEDGASNGGKAESSAEDDSSAVSINPNQVILDQALLECQRRRLSLPEALDVLSVVDFVREFGSDLLGLDDVDTITLGTFEKMIYQPQTHFSKLLSIYKALLCRIYPKARFSATTELVDIPGHLSHHFACSNSAAINTGSFRIDARYLCKIFGQVEFLNIPPPFHAAAFCSLVASIHASKSFHERLLAAFEETEQLRRERNGCQQRLREARLQLKSAEGDLVSMDAITREMEQSIVDTKHFLETGLLRGDSIPKQISPEDRVINTTAISDLEEKVKQRAIERTIAATRYTQLETDLAAHEAQDAALKVAWEKKCFRVRPAVGRTLGYDREGSQYLWIDVGASDVISFKPTDEADVSIESQKEVISQGEETESEKEVVLLEKPDRTPFHVGGIVVDSSALLNQSNSNALTFEKGAHSYTFIDTIPLIKSFGKSLNDRGFRERELLISLRECFESKGLTLPNPAATSNIRKAWEQLDLVPAGPAESALQKGLQGFAAWIESLGQPLSSSNVPAQTGEDTNSSSSRENVGSSDRPTRARRLRNASSSSAVPTSDLPLPACLETLSTAAITFTESCVSLTKSLLRDLAPLQGTKPLVPASKREQFNIESCKTLTEAIELGSLFISRKFGKETVAELEERIDRCETWSMLCVLIGDVIRETKARNLNVWIADMQDGGWVEEEEDPSDANDYAKWHVHEKKKAAKRPKKAAKYDDDEDD</sequence>
<feature type="coiled-coil region" evidence="1">
    <location>
        <begin position="767"/>
        <end position="794"/>
    </location>
</feature>
<feature type="compositionally biased region" description="Polar residues" evidence="2">
    <location>
        <begin position="1078"/>
        <end position="1092"/>
    </location>
</feature>
<feature type="compositionally biased region" description="Polar residues" evidence="2">
    <location>
        <begin position="232"/>
        <end position="243"/>
    </location>
</feature>
<evidence type="ECO:0000313" key="3">
    <source>
        <dbReference type="EMBL" id="TPX65014.1"/>
    </source>
</evidence>
<protein>
    <recommendedName>
        <fullName evidence="5">WHIM2 domain-containing protein</fullName>
    </recommendedName>
</protein>
<feature type="compositionally biased region" description="Low complexity" evidence="2">
    <location>
        <begin position="1093"/>
        <end position="1103"/>
    </location>
</feature>
<feature type="compositionally biased region" description="Polar residues" evidence="2">
    <location>
        <begin position="59"/>
        <end position="71"/>
    </location>
</feature>
<name>A0A507EMD0_9FUNG</name>
<organism evidence="3 4">
    <name type="scientific">Chytriomyces confervae</name>
    <dbReference type="NCBI Taxonomy" id="246404"/>
    <lineage>
        <taxon>Eukaryota</taxon>
        <taxon>Fungi</taxon>
        <taxon>Fungi incertae sedis</taxon>
        <taxon>Chytridiomycota</taxon>
        <taxon>Chytridiomycota incertae sedis</taxon>
        <taxon>Chytridiomycetes</taxon>
        <taxon>Chytridiales</taxon>
        <taxon>Chytriomycetaceae</taxon>
        <taxon>Chytriomyces</taxon>
    </lineage>
</organism>
<dbReference type="EMBL" id="QEAP01000512">
    <property type="protein sequence ID" value="TPX65014.1"/>
    <property type="molecule type" value="Genomic_DNA"/>
</dbReference>
<evidence type="ECO:0000313" key="4">
    <source>
        <dbReference type="Proteomes" id="UP000320333"/>
    </source>
</evidence>
<feature type="compositionally biased region" description="Basic and acidic residues" evidence="2">
    <location>
        <begin position="11"/>
        <end position="22"/>
    </location>
</feature>
<feature type="region of interest" description="Disordered" evidence="2">
    <location>
        <begin position="1"/>
        <end position="155"/>
    </location>
</feature>
<accession>A0A507EMD0</accession>
<dbReference type="STRING" id="246404.A0A507EMD0"/>
<feature type="region of interest" description="Disordered" evidence="2">
    <location>
        <begin position="1078"/>
        <end position="1122"/>
    </location>
</feature>
<evidence type="ECO:0000256" key="2">
    <source>
        <dbReference type="SAM" id="MobiDB-lite"/>
    </source>
</evidence>
<keyword evidence="4" id="KW-1185">Reference proteome</keyword>
<feature type="region of interest" description="Disordered" evidence="2">
    <location>
        <begin position="559"/>
        <end position="597"/>
    </location>
</feature>
<proteinExistence type="predicted"/>
<dbReference type="Proteomes" id="UP000320333">
    <property type="component" value="Unassembled WGS sequence"/>
</dbReference>
<feature type="compositionally biased region" description="Basic residues" evidence="2">
    <location>
        <begin position="355"/>
        <end position="365"/>
    </location>
</feature>
<evidence type="ECO:0000256" key="1">
    <source>
        <dbReference type="SAM" id="Coils"/>
    </source>
</evidence>
<feature type="compositionally biased region" description="Low complexity" evidence="2">
    <location>
        <begin position="105"/>
        <end position="119"/>
    </location>
</feature>
<feature type="compositionally biased region" description="Basic residues" evidence="2">
    <location>
        <begin position="1265"/>
        <end position="1278"/>
    </location>
</feature>
<dbReference type="OrthoDB" id="2163496at2759"/>
<evidence type="ECO:0008006" key="5">
    <source>
        <dbReference type="Google" id="ProtNLM"/>
    </source>
</evidence>
<feature type="compositionally biased region" description="Pro residues" evidence="2">
    <location>
        <begin position="217"/>
        <end position="228"/>
    </location>
</feature>
<feature type="compositionally biased region" description="Low complexity" evidence="2">
    <location>
        <begin position="135"/>
        <end position="148"/>
    </location>
</feature>
<gene>
    <name evidence="3" type="ORF">CcCBS67573_g08245</name>
</gene>